<organism evidence="1 2">
    <name type="scientific">Pistacia integerrima</name>
    <dbReference type="NCBI Taxonomy" id="434235"/>
    <lineage>
        <taxon>Eukaryota</taxon>
        <taxon>Viridiplantae</taxon>
        <taxon>Streptophyta</taxon>
        <taxon>Embryophyta</taxon>
        <taxon>Tracheophyta</taxon>
        <taxon>Spermatophyta</taxon>
        <taxon>Magnoliopsida</taxon>
        <taxon>eudicotyledons</taxon>
        <taxon>Gunneridae</taxon>
        <taxon>Pentapetalae</taxon>
        <taxon>rosids</taxon>
        <taxon>malvids</taxon>
        <taxon>Sapindales</taxon>
        <taxon>Anacardiaceae</taxon>
        <taxon>Pistacia</taxon>
    </lineage>
</organism>
<comment type="caution">
    <text evidence="1">The sequence shown here is derived from an EMBL/GenBank/DDBJ whole genome shotgun (WGS) entry which is preliminary data.</text>
</comment>
<name>A0ACC0Y2W4_9ROSI</name>
<keyword evidence="2" id="KW-1185">Reference proteome</keyword>
<dbReference type="Proteomes" id="UP001163603">
    <property type="component" value="Chromosome 9"/>
</dbReference>
<evidence type="ECO:0000313" key="2">
    <source>
        <dbReference type="Proteomes" id="UP001163603"/>
    </source>
</evidence>
<protein>
    <submittedName>
        <fullName evidence="1">Uncharacterized protein</fullName>
    </submittedName>
</protein>
<evidence type="ECO:0000313" key="1">
    <source>
        <dbReference type="EMBL" id="KAJ0028731.1"/>
    </source>
</evidence>
<accession>A0ACC0Y2W4</accession>
<gene>
    <name evidence="1" type="ORF">Pint_35803</name>
</gene>
<reference evidence="2" key="1">
    <citation type="journal article" date="2023" name="G3 (Bethesda)">
        <title>Genome assembly and association tests identify interacting loci associated with vigor, precocity, and sex in interspecific pistachio rootstocks.</title>
        <authorList>
            <person name="Palmer W."/>
            <person name="Jacygrad E."/>
            <person name="Sagayaradj S."/>
            <person name="Cavanaugh K."/>
            <person name="Han R."/>
            <person name="Bertier L."/>
            <person name="Beede B."/>
            <person name="Kafkas S."/>
            <person name="Golino D."/>
            <person name="Preece J."/>
            <person name="Michelmore R."/>
        </authorList>
    </citation>
    <scope>NUCLEOTIDE SEQUENCE [LARGE SCALE GENOMIC DNA]</scope>
</reference>
<sequence length="33" mass="3651">MSLSQFAGWEAWAVSAAAVEFEKLQSFSSLCRI</sequence>
<proteinExistence type="predicted"/>
<dbReference type="EMBL" id="CM047744">
    <property type="protein sequence ID" value="KAJ0028731.1"/>
    <property type="molecule type" value="Genomic_DNA"/>
</dbReference>